<keyword evidence="17" id="KW-1185">Reference proteome</keyword>
<keyword evidence="5 10" id="KW-0805">Transcription regulation</keyword>
<comment type="similarity">
    <text evidence="1 10">Belongs to the peptidase M24 family. SPT16 subfamily.</text>
</comment>
<keyword evidence="9 10" id="KW-0539">Nucleus</keyword>
<dbReference type="SMART" id="SM01287">
    <property type="entry name" value="Rtt106"/>
    <property type="match status" value="1"/>
</dbReference>
<keyword evidence="2 10" id="KW-0158">Chromosome</keyword>
<dbReference type="InterPro" id="IPR056595">
    <property type="entry name" value="Fact-SPT16_PH"/>
</dbReference>
<accession>A0A0M0JT65</accession>
<keyword evidence="7 10" id="KW-0804">Transcription</keyword>
<name>A0A0M0JT65_9EUKA</name>
<feature type="region of interest" description="Disordered" evidence="12">
    <location>
        <begin position="926"/>
        <end position="1035"/>
    </location>
</feature>
<evidence type="ECO:0000256" key="7">
    <source>
        <dbReference type="ARBA" id="ARBA00023163"/>
    </source>
</evidence>
<keyword evidence="8 10" id="KW-0234">DNA repair</keyword>
<dbReference type="SMART" id="SM01286">
    <property type="entry name" value="SPT16"/>
    <property type="match status" value="1"/>
</dbReference>
<dbReference type="Gene3D" id="3.90.230.10">
    <property type="entry name" value="Creatinase/methionine aminopeptidase superfamily"/>
    <property type="match status" value="1"/>
</dbReference>
<dbReference type="Gene3D" id="2.30.29.30">
    <property type="entry name" value="Pleckstrin-homology domain (PH domain)/Phosphotyrosine-binding domain (PTB)"/>
    <property type="match status" value="1"/>
</dbReference>
<evidence type="ECO:0000256" key="11">
    <source>
        <dbReference type="SAM" id="Coils"/>
    </source>
</evidence>
<keyword evidence="4 10" id="KW-0227">DNA damage</keyword>
<dbReference type="GO" id="GO:0010468">
    <property type="term" value="P:regulation of gene expression"/>
    <property type="evidence" value="ECO:0007669"/>
    <property type="project" value="UniProtKB-ARBA"/>
</dbReference>
<evidence type="ECO:0000313" key="16">
    <source>
        <dbReference type="EMBL" id="KOO29846.1"/>
    </source>
</evidence>
<feature type="domain" description="FACT complex subunit SPT16 N-terminal lobe" evidence="13">
    <location>
        <begin position="5"/>
        <end position="167"/>
    </location>
</feature>
<dbReference type="Pfam" id="PF21091">
    <property type="entry name" value="SPT16_C"/>
    <property type="match status" value="1"/>
</dbReference>
<dbReference type="GO" id="GO:0006260">
    <property type="term" value="P:DNA replication"/>
    <property type="evidence" value="ECO:0007669"/>
    <property type="project" value="UniProtKB-KW"/>
</dbReference>
<dbReference type="GO" id="GO:0031491">
    <property type="term" value="F:nucleosome binding"/>
    <property type="evidence" value="ECO:0007669"/>
    <property type="project" value="TreeGrafter"/>
</dbReference>
<dbReference type="SUPFAM" id="SSF55920">
    <property type="entry name" value="Creatinase/aminopeptidase"/>
    <property type="match status" value="1"/>
</dbReference>
<dbReference type="InterPro" id="IPR040258">
    <property type="entry name" value="Spt16"/>
</dbReference>
<feature type="coiled-coil region" evidence="11">
    <location>
        <begin position="615"/>
        <end position="642"/>
    </location>
</feature>
<evidence type="ECO:0000256" key="5">
    <source>
        <dbReference type="ARBA" id="ARBA00023015"/>
    </source>
</evidence>
<dbReference type="GO" id="GO:0035101">
    <property type="term" value="C:FACT complex"/>
    <property type="evidence" value="ECO:0007669"/>
    <property type="project" value="UniProtKB-UniRule"/>
</dbReference>
<feature type="region of interest" description="Disordered" evidence="12">
    <location>
        <begin position="433"/>
        <end position="468"/>
    </location>
</feature>
<dbReference type="Gene3D" id="3.40.350.10">
    <property type="entry name" value="Creatinase/prolidase N-terminal domain"/>
    <property type="match status" value="1"/>
</dbReference>
<dbReference type="FunFam" id="3.40.350.10:FF:000006">
    <property type="entry name" value="FACT complex subunit SPT16"/>
    <property type="match status" value="1"/>
</dbReference>
<feature type="domain" description="Histone chaperone RTT106/FACT complex subunit SPT16-like middle" evidence="15">
    <location>
        <begin position="805"/>
        <end position="897"/>
    </location>
</feature>
<dbReference type="FunFam" id="3.90.230.10:FF:000005">
    <property type="entry name" value="FACT complex subunit spt16"/>
    <property type="match status" value="1"/>
</dbReference>
<evidence type="ECO:0000256" key="6">
    <source>
        <dbReference type="ARBA" id="ARBA00023054"/>
    </source>
</evidence>
<dbReference type="PANTHER" id="PTHR13980">
    <property type="entry name" value="CDC68 RELATED"/>
    <property type="match status" value="1"/>
</dbReference>
<comment type="function">
    <text evidence="10">Component of the FACT complex, a general chromatin factor that acts to reorganize nucleosomes. The FACT complex is involved in multiple processes that require DNA as a template such as mRNA elongation, DNA replication and DNA repair. During transcription elongation the FACT complex acts as a histone chaperone that both destabilizes and restores nucleosomal structure. It facilitates the passage of RNA polymerase II and transcription by promoting the dissociation of one histone H2A-H2B dimer from the nucleosome, then subsequently promotes the reestablishment of the nucleosome following the passage of RNA polymerase II.</text>
</comment>
<dbReference type="OrthoDB" id="10251642at2759"/>
<keyword evidence="3 10" id="KW-0235">DNA replication</keyword>
<sequence>MDIKIDGQTFWERLSKLHKSWTAGRGPEELWKGADALIVERGTDNEEELYSKSASLHTWLLGYEFPETIIIVCAKAVVVLSSKKKVQYLEPLKTAENATLPLELLVREKADNNAANFERLLSACRSSHAGATVGTLGKEQPQGEFILGWKAKLAEGGLAAVELAPALADLLAVKDHTEAQTLKRAAIASALVMAKYFQGEMEEVVDKERKVSHETLADQTEQAISDPAKLGLKLSPDDLQSCYTPIIQSGGEFDLRPSASSTDKPLYFSTITCSLGVRYKQYCSNVGRTYIINPTKTQERHYKLLAELQQAAIDALRPGVPLKAAYEAALNRLKSKRPELEKKLTKNVGTAIGIEFRESTLQLNAKSEVRVQAGMAFNVAIGLEGLEDKEATDKRAASYALFLADTVLVKEEGPPDVLTEKAPKGWSDVSYNLAEEGDDEDGGKRGGKRGDVEVLESRTRGAGNKMSEAAEKNEALAEHQLELESRLRQEALERIRSGQSGPAGPAGPIETPVAYKSADQYPQPGGSATSLRTNQTIVDGRAESVLVPVFGRLVPFHIATVKNVTMTEETGYHYLRITFVAPPPTTAAPLPKEAQADDHFIKELTLKAKGQGANLKNTFRLIKELRKRVQQREKEAKDRQNLVTQEPLQLIRTGKIHRLRDVFVRPNVGGKKAAGELQLHANGLRFQAPRGEKLDLAFKNIKLAFFQPAEKEVLVLVHFHLHDPIMIGKKKTKDVQFYVEVMEASYSLDAARRSGADPDELEEEQRERQYRNRMNLEFQAFVKRVEEGSGEVGLEFDTPYRELGFYGVPPHNKSTCYIMPAVNAIVELTEPPWFCVPLVDIEVAHFERVVYGLKNFDLVLVLKDYTVKPVMVSAINVEHLDSLKGWLDSCNIKFYEGNCNLNWGNIMKTIQGMGLEEFYDDGGWKNVLAMDDDDEEGEEESDDESEFEPSDEDSEEEESDDDDDEYEDSEDEDSGEESLDSDESEGKDFDELEEEAKREDKKRGRYEEDEKPKTKGKKKSQDYSESESETKRSLA</sequence>
<evidence type="ECO:0000256" key="12">
    <source>
        <dbReference type="SAM" id="MobiDB-lite"/>
    </source>
</evidence>
<feature type="domain" description="FACT complex subunit SPT16 middle" evidence="14">
    <location>
        <begin position="536"/>
        <end position="686"/>
    </location>
</feature>
<dbReference type="InterPro" id="IPR013719">
    <property type="entry name" value="RTT106/SPT16-like_middle_dom"/>
</dbReference>
<feature type="compositionally biased region" description="Acidic residues" evidence="12">
    <location>
        <begin position="930"/>
        <end position="983"/>
    </location>
</feature>
<dbReference type="GO" id="GO:0006368">
    <property type="term" value="P:transcription elongation by RNA polymerase II"/>
    <property type="evidence" value="ECO:0007669"/>
    <property type="project" value="TreeGrafter"/>
</dbReference>
<dbReference type="InterPro" id="IPR036005">
    <property type="entry name" value="Creatinase/aminopeptidase-like"/>
</dbReference>
<dbReference type="Pfam" id="PF24824">
    <property type="entry name" value="PH_SPT16"/>
    <property type="match status" value="1"/>
</dbReference>
<evidence type="ECO:0000259" key="14">
    <source>
        <dbReference type="SMART" id="SM01286"/>
    </source>
</evidence>
<evidence type="ECO:0000256" key="3">
    <source>
        <dbReference type="ARBA" id="ARBA00022705"/>
    </source>
</evidence>
<dbReference type="Pfam" id="PF08512">
    <property type="entry name" value="Rttp106-like_middle"/>
    <property type="match status" value="1"/>
</dbReference>
<dbReference type="AlphaFoldDB" id="A0A0M0JT65"/>
<dbReference type="Proteomes" id="UP000037460">
    <property type="component" value="Unassembled WGS sequence"/>
</dbReference>
<dbReference type="InterPro" id="IPR011993">
    <property type="entry name" value="PH-like_dom_sf"/>
</dbReference>
<evidence type="ECO:0000313" key="17">
    <source>
        <dbReference type="Proteomes" id="UP000037460"/>
    </source>
</evidence>
<evidence type="ECO:0000256" key="9">
    <source>
        <dbReference type="ARBA" id="ARBA00023242"/>
    </source>
</evidence>
<dbReference type="FunFam" id="2.30.29.210:FF:000001">
    <property type="entry name" value="FACT complex subunit spt16"/>
    <property type="match status" value="1"/>
</dbReference>
<feature type="compositionally biased region" description="Basic and acidic residues" evidence="12">
    <location>
        <begin position="984"/>
        <end position="1013"/>
    </location>
</feature>
<dbReference type="InterPro" id="IPR000994">
    <property type="entry name" value="Pept_M24"/>
</dbReference>
<protein>
    <recommendedName>
        <fullName evidence="10">FACT complex subunit</fullName>
    </recommendedName>
</protein>
<evidence type="ECO:0000256" key="4">
    <source>
        <dbReference type="ARBA" id="ARBA00022763"/>
    </source>
</evidence>
<evidence type="ECO:0000256" key="2">
    <source>
        <dbReference type="ARBA" id="ARBA00022454"/>
    </source>
</evidence>
<dbReference type="Pfam" id="PF14826">
    <property type="entry name" value="FACT-Spt16_Nlob"/>
    <property type="match status" value="1"/>
</dbReference>
<evidence type="ECO:0000259" key="13">
    <source>
        <dbReference type="SMART" id="SM01285"/>
    </source>
</evidence>
<reference evidence="17" key="1">
    <citation type="journal article" date="2015" name="PLoS Genet.">
        <title>Genome Sequence and Transcriptome Analyses of Chrysochromulina tobin: Metabolic Tools for Enhanced Algal Fitness in the Prominent Order Prymnesiales (Haptophyceae).</title>
        <authorList>
            <person name="Hovde B.T."/>
            <person name="Deodato C.R."/>
            <person name="Hunsperger H.M."/>
            <person name="Ryken S.A."/>
            <person name="Yost W."/>
            <person name="Jha R.K."/>
            <person name="Patterson J."/>
            <person name="Monnat R.J. Jr."/>
            <person name="Barlow S.B."/>
            <person name="Starkenburg S.R."/>
            <person name="Cattolico R.A."/>
        </authorList>
    </citation>
    <scope>NUCLEOTIDE SEQUENCE</scope>
    <source>
        <strain evidence="17">CCMP291</strain>
    </source>
</reference>
<feature type="compositionally biased region" description="Basic and acidic residues" evidence="12">
    <location>
        <begin position="442"/>
        <end position="459"/>
    </location>
</feature>
<evidence type="ECO:0000256" key="1">
    <source>
        <dbReference type="ARBA" id="ARBA00010779"/>
    </source>
</evidence>
<dbReference type="Pfam" id="PF00557">
    <property type="entry name" value="Peptidase_M24"/>
    <property type="match status" value="1"/>
</dbReference>
<comment type="caution">
    <text evidence="16">The sequence shown here is derived from an EMBL/GenBank/DDBJ whole genome shotgun (WGS) entry which is preliminary data.</text>
</comment>
<dbReference type="InterPro" id="IPR033825">
    <property type="entry name" value="Spt16_M24"/>
</dbReference>
<keyword evidence="6 11" id="KW-0175">Coiled coil</keyword>
<dbReference type="FunFam" id="2.30.29.150:FF:000004">
    <property type="entry name" value="FACT complex subunit SPT16"/>
    <property type="match status" value="1"/>
</dbReference>
<evidence type="ECO:0000259" key="15">
    <source>
        <dbReference type="SMART" id="SM01287"/>
    </source>
</evidence>
<dbReference type="FunFam" id="2.30.29.30:FF:000017">
    <property type="entry name" value="FACT complex subunit SPT16"/>
    <property type="match status" value="1"/>
</dbReference>
<gene>
    <name evidence="16" type="ORF">Ctob_008036</name>
</gene>
<dbReference type="PANTHER" id="PTHR13980:SF15">
    <property type="entry name" value="FACT COMPLEX SUBUNIT SPT16"/>
    <property type="match status" value="1"/>
</dbReference>
<dbReference type="EMBL" id="JWZX01002347">
    <property type="protein sequence ID" value="KOO29846.1"/>
    <property type="molecule type" value="Genomic_DNA"/>
</dbReference>
<comment type="subcellular location">
    <subcellularLocation>
        <location evidence="10">Nucleus</location>
    </subcellularLocation>
    <subcellularLocation>
        <location evidence="10">Chromosome</location>
    </subcellularLocation>
</comment>
<dbReference type="InterPro" id="IPR048969">
    <property type="entry name" value="FACT_SPT16_C"/>
</dbReference>
<evidence type="ECO:0000256" key="8">
    <source>
        <dbReference type="ARBA" id="ARBA00023204"/>
    </source>
</evidence>
<comment type="subunit">
    <text evidence="10">Component of the FACT complex.</text>
</comment>
<proteinExistence type="inferred from homology"/>
<dbReference type="InterPro" id="IPR013953">
    <property type="entry name" value="FACT_SPT16_M"/>
</dbReference>
<dbReference type="SMART" id="SM01285">
    <property type="entry name" value="FACT-Spt16_Nlob"/>
    <property type="match status" value="1"/>
</dbReference>
<dbReference type="InterPro" id="IPR029149">
    <property type="entry name" value="Creatin/AminoP/Spt16_N"/>
</dbReference>
<dbReference type="GO" id="GO:0006281">
    <property type="term" value="P:DNA repair"/>
    <property type="evidence" value="ECO:0007669"/>
    <property type="project" value="UniProtKB-UniRule"/>
</dbReference>
<dbReference type="CDD" id="cd01091">
    <property type="entry name" value="CDC68-like"/>
    <property type="match status" value="1"/>
</dbReference>
<dbReference type="Pfam" id="PF08644">
    <property type="entry name" value="SPT16"/>
    <property type="match status" value="1"/>
</dbReference>
<evidence type="ECO:0000256" key="10">
    <source>
        <dbReference type="RuleBase" id="RU367052"/>
    </source>
</evidence>
<organism evidence="16 17">
    <name type="scientific">Chrysochromulina tobinii</name>
    <dbReference type="NCBI Taxonomy" id="1460289"/>
    <lineage>
        <taxon>Eukaryota</taxon>
        <taxon>Haptista</taxon>
        <taxon>Haptophyta</taxon>
        <taxon>Prymnesiophyceae</taxon>
        <taxon>Prymnesiales</taxon>
        <taxon>Chrysochromulinaceae</taxon>
        <taxon>Chrysochromulina</taxon>
    </lineage>
</organism>
<dbReference type="Gene3D" id="2.30.29.210">
    <property type="entry name" value="FACT complex subunit Spt16p/Cdc68p"/>
    <property type="match status" value="1"/>
</dbReference>
<dbReference type="Gene3D" id="2.30.29.150">
    <property type="match status" value="1"/>
</dbReference>
<dbReference type="InterPro" id="IPR029148">
    <property type="entry name" value="FACT-SPT16_Nlobe"/>
</dbReference>